<feature type="region of interest" description="Disordered" evidence="2">
    <location>
        <begin position="337"/>
        <end position="401"/>
    </location>
</feature>
<keyword evidence="1" id="KW-0175">Coiled coil</keyword>
<dbReference type="InterPro" id="IPR000237">
    <property type="entry name" value="GRIP_dom"/>
</dbReference>
<feature type="compositionally biased region" description="Low complexity" evidence="2">
    <location>
        <begin position="512"/>
        <end position="523"/>
    </location>
</feature>
<reference evidence="4 5" key="1">
    <citation type="journal article" date="2004" name="Nature">
        <title>Genome sequence of the ultrasmall unicellular red alga Cyanidioschyzon merolae 10D.</title>
        <authorList>
            <person name="Matsuzaki M."/>
            <person name="Misumi O."/>
            <person name="Shin-i T."/>
            <person name="Maruyama S."/>
            <person name="Takahara M."/>
            <person name="Miyagishima S."/>
            <person name="Mori T."/>
            <person name="Nishida K."/>
            <person name="Yagisawa F."/>
            <person name="Nishida K."/>
            <person name="Yoshida Y."/>
            <person name="Nishimura Y."/>
            <person name="Nakao S."/>
            <person name="Kobayashi T."/>
            <person name="Momoyama Y."/>
            <person name="Higashiyama T."/>
            <person name="Minoda A."/>
            <person name="Sano M."/>
            <person name="Nomoto H."/>
            <person name="Oishi K."/>
            <person name="Hayashi H."/>
            <person name="Ohta F."/>
            <person name="Nishizaka S."/>
            <person name="Haga S."/>
            <person name="Miura S."/>
            <person name="Morishita T."/>
            <person name="Kabeya Y."/>
            <person name="Terasawa K."/>
            <person name="Suzuki Y."/>
            <person name="Ishii Y."/>
            <person name="Asakawa S."/>
            <person name="Takano H."/>
            <person name="Ohta N."/>
            <person name="Kuroiwa H."/>
            <person name="Tanaka K."/>
            <person name="Shimizu N."/>
            <person name="Sugano S."/>
            <person name="Sato N."/>
            <person name="Nozaki H."/>
            <person name="Ogasawara N."/>
            <person name="Kohara Y."/>
            <person name="Kuroiwa T."/>
        </authorList>
    </citation>
    <scope>NUCLEOTIDE SEQUENCE [LARGE SCALE GENOMIC DNA]</scope>
    <source>
        <strain evidence="4 5">10D</strain>
    </source>
</reference>
<feature type="compositionally biased region" description="Low complexity" evidence="2">
    <location>
        <begin position="687"/>
        <end position="723"/>
    </location>
</feature>
<evidence type="ECO:0000313" key="5">
    <source>
        <dbReference type="Proteomes" id="UP000007014"/>
    </source>
</evidence>
<dbReference type="Gramene" id="CMG016CT">
    <property type="protein sequence ID" value="CMG016CT"/>
    <property type="gene ID" value="CMG016C"/>
</dbReference>
<feature type="compositionally biased region" description="Polar residues" evidence="2">
    <location>
        <begin position="337"/>
        <end position="364"/>
    </location>
</feature>
<dbReference type="PANTHER" id="PTHR18887">
    <property type="entry name" value="GOLGI-ASSOCIATED PROTEIN GCP360-RELATED"/>
    <property type="match status" value="1"/>
</dbReference>
<feature type="region of interest" description="Disordered" evidence="2">
    <location>
        <begin position="421"/>
        <end position="595"/>
    </location>
</feature>
<dbReference type="OrthoDB" id="10672831at2759"/>
<feature type="compositionally biased region" description="Polar residues" evidence="2">
    <location>
        <begin position="541"/>
        <end position="564"/>
    </location>
</feature>
<dbReference type="Proteomes" id="UP000007014">
    <property type="component" value="Chromosome 7"/>
</dbReference>
<feature type="compositionally biased region" description="Basic and acidic residues" evidence="2">
    <location>
        <begin position="380"/>
        <end position="392"/>
    </location>
</feature>
<feature type="region of interest" description="Disordered" evidence="2">
    <location>
        <begin position="778"/>
        <end position="851"/>
    </location>
</feature>
<feature type="region of interest" description="Disordered" evidence="2">
    <location>
        <begin position="1103"/>
        <end position="1122"/>
    </location>
</feature>
<evidence type="ECO:0000259" key="3">
    <source>
        <dbReference type="PROSITE" id="PS50913"/>
    </source>
</evidence>
<feature type="compositionally biased region" description="Acidic residues" evidence="2">
    <location>
        <begin position="40"/>
        <end position="50"/>
    </location>
</feature>
<evidence type="ECO:0000256" key="2">
    <source>
        <dbReference type="SAM" id="MobiDB-lite"/>
    </source>
</evidence>
<feature type="compositionally biased region" description="Basic and acidic residues" evidence="2">
    <location>
        <begin position="778"/>
        <end position="792"/>
    </location>
</feature>
<dbReference type="RefSeq" id="XP_005535837.1">
    <property type="nucleotide sequence ID" value="XM_005535780.1"/>
</dbReference>
<proteinExistence type="predicted"/>
<feature type="compositionally biased region" description="Basic and acidic residues" evidence="2">
    <location>
        <begin position="1210"/>
        <end position="1220"/>
    </location>
</feature>
<dbReference type="GeneID" id="16993324"/>
<reference evidence="4 5" key="2">
    <citation type="journal article" date="2007" name="BMC Biol.">
        <title>A 100%-complete sequence reveals unusually simple genomic features in the hot-spring red alga Cyanidioschyzon merolae.</title>
        <authorList>
            <person name="Nozaki H."/>
            <person name="Takano H."/>
            <person name="Misumi O."/>
            <person name="Terasawa K."/>
            <person name="Matsuzaki M."/>
            <person name="Maruyama S."/>
            <person name="Nishida K."/>
            <person name="Yagisawa F."/>
            <person name="Yoshida Y."/>
            <person name="Fujiwara T."/>
            <person name="Takio S."/>
            <person name="Tamura K."/>
            <person name="Chung S.J."/>
            <person name="Nakamura S."/>
            <person name="Kuroiwa H."/>
            <person name="Tanaka K."/>
            <person name="Sato N."/>
            <person name="Kuroiwa T."/>
        </authorList>
    </citation>
    <scope>NUCLEOTIDE SEQUENCE [LARGE SCALE GENOMIC DNA]</scope>
    <source>
        <strain evidence="4 5">10D</strain>
    </source>
</reference>
<name>M1UPZ0_CYAM1</name>
<feature type="compositionally biased region" description="Polar residues" evidence="2">
    <location>
        <begin position="1221"/>
        <end position="1242"/>
    </location>
</feature>
<keyword evidence="5" id="KW-1185">Reference proteome</keyword>
<dbReference type="KEGG" id="cme:CYME_CMG016C"/>
<dbReference type="HOGENOM" id="CLU_266618_0_0_1"/>
<dbReference type="AlphaFoldDB" id="M1UPZ0"/>
<accession>M1UPZ0</accession>
<organism evidence="4 5">
    <name type="scientific">Cyanidioschyzon merolae (strain NIES-3377 / 10D)</name>
    <name type="common">Unicellular red alga</name>
    <dbReference type="NCBI Taxonomy" id="280699"/>
    <lineage>
        <taxon>Eukaryota</taxon>
        <taxon>Rhodophyta</taxon>
        <taxon>Bangiophyceae</taxon>
        <taxon>Cyanidiales</taxon>
        <taxon>Cyanidiaceae</taxon>
        <taxon>Cyanidioschyzon</taxon>
    </lineage>
</organism>
<feature type="coiled-coil region" evidence="1">
    <location>
        <begin position="879"/>
        <end position="1061"/>
    </location>
</feature>
<evidence type="ECO:0000313" key="4">
    <source>
        <dbReference type="EMBL" id="BAM79551.1"/>
    </source>
</evidence>
<dbReference type="InterPro" id="IPR026202">
    <property type="entry name" value="GOLGB1"/>
</dbReference>
<feature type="region of interest" description="Disordered" evidence="2">
    <location>
        <begin position="1210"/>
        <end position="1242"/>
    </location>
</feature>
<feature type="region of interest" description="Disordered" evidence="2">
    <location>
        <begin position="38"/>
        <end position="237"/>
    </location>
</feature>
<sequence>MWQALRQEAFNRAIEARKRAEKVAEAARELLEDARAALEVADEDDTESPEEASVSKAMKQATSLQSSVVLPLRAGDALTRSNKPAKNPIRPVELQTETYPREHRSPATTTDDENGSSQAASIVPALVQLPKAVSAEPEGAGSTLRRPKRRVLGARPLGASAVKSSADEAPLVADHASPNAATAGASLADAPPSDLQATKRASGTPVSERQVSPRAALKSSVVAGQVAHRASPDDAWQAPYNETAWQSRGPEGDAQAAIDHSSGYRTAPGKHPDVQLKLKPADEHAVSDMERFMPLECKEAAQRAQGSAAIHAHLSTVQGQAPGNVFYFDSKAPPVSSETTHTFEQGGSSVKSVSPQQTETNTIARRQAQLANRPISDATAKGDPDLARHDETLQASMPTTDSITMMDSEQVFHTGTHADPIRSAKSSRAHGGSDQHPPEPSAPETGEALAIKIAAAGAGTRKSATPPVSPGAVLDEPPLIHTPSPLAVHEAQAAVSKEPLLTPSTLPSTVPEAAAASEAQEAQLDTEGSRDITAAIGESASVMSTETAAGHSEGSTRVAGSSSPRDARMLSSASPSEPEALRAPETRSMTPPTAAAAALDPAIDRASAAVAAVRLPGIGSASVAVESPAAATSSNARTVDLQAGSLASADEELSYLLPESSIPVAGPFFGNDSGSDRLEDSTMTREQVPQSPGVSSPPGQGSTTPSARVQSPVSGVASIASGGSSCDRLAAAEDSTAWITERRRAADGTLHSVPGSSRLTFESEMAFRTAAYVAETSAEHLRSAPETQRPRLEAASTAAQSDDRAISPPAGASEQHLSREESVEAATHTSERVQGSDVGTSPSAGHESERVIGHQDEIASIAARYAAAQKEAEHWAVRYEALHAEYILLQTEVEKLREHCLEQESNTESLEEALEQALEQLRIAKEEQEASRRAETSASTKMVDLQRSMASLEKRLLEFEERERRLTTALTAMQQSHEAALARNQEQHRTQLSEIERRLLRSELALQEKDTELSALRARLEQTEAELVAARAENAQLTDTLAECRATLEEAQTRVARLSQERNWWKMLMLRQRYRPLIDPVLGDSSSEHPVYFNAESGKRLALGEQGDGSVDTQQQQQQQQEPLVPELLDVDQVIESTAADEPVDRPFLRQLLLVFLLSEKANQRREALDLLLRMLQCTEAERSQALGRVWPRSNAVSLGREFVRFLLRETEPDPQRDTDTGNLETVPSNRAVSDDGSTAQR</sequence>
<feature type="domain" description="GRIP" evidence="3">
    <location>
        <begin position="1139"/>
        <end position="1189"/>
    </location>
</feature>
<dbReference type="SUPFAM" id="SSF57997">
    <property type="entry name" value="Tropomyosin"/>
    <property type="match status" value="1"/>
</dbReference>
<dbReference type="GO" id="GO:0005794">
    <property type="term" value="C:Golgi apparatus"/>
    <property type="evidence" value="ECO:0007669"/>
    <property type="project" value="InterPro"/>
</dbReference>
<dbReference type="PANTHER" id="PTHR18887:SF5">
    <property type="entry name" value="GOLGIN SUBFAMILY B MEMBER 1-LIKE"/>
    <property type="match status" value="1"/>
</dbReference>
<feature type="compositionally biased region" description="Basic and acidic residues" evidence="2">
    <location>
        <begin position="674"/>
        <end position="683"/>
    </location>
</feature>
<dbReference type="OMA" id="HEANTIE"/>
<gene>
    <name evidence="4" type="ORF">CYME_CMG016C</name>
</gene>
<dbReference type="EMBL" id="AP006489">
    <property type="protein sequence ID" value="BAM79551.1"/>
    <property type="molecule type" value="Genomic_DNA"/>
</dbReference>
<protein>
    <recommendedName>
        <fullName evidence="3">GRIP domain-containing protein</fullName>
    </recommendedName>
</protein>
<feature type="compositionally biased region" description="Polar residues" evidence="2">
    <location>
        <begin position="195"/>
        <end position="210"/>
    </location>
</feature>
<dbReference type="PROSITE" id="PS50913">
    <property type="entry name" value="GRIP"/>
    <property type="match status" value="1"/>
</dbReference>
<evidence type="ECO:0000256" key="1">
    <source>
        <dbReference type="SAM" id="Coils"/>
    </source>
</evidence>
<feature type="region of interest" description="Disordered" evidence="2">
    <location>
        <begin position="666"/>
        <end position="723"/>
    </location>
</feature>
<feature type="compositionally biased region" description="Low complexity" evidence="2">
    <location>
        <begin position="448"/>
        <end position="459"/>
    </location>
</feature>